<dbReference type="InterPro" id="IPR025935">
    <property type="entry name" value="AbiH"/>
</dbReference>
<gene>
    <name evidence="1" type="ORF">AS194_09725</name>
</gene>
<dbReference type="Pfam" id="PF14253">
    <property type="entry name" value="AbiH"/>
    <property type="match status" value="2"/>
</dbReference>
<dbReference type="Proteomes" id="UP000051202">
    <property type="component" value="Unassembled WGS sequence"/>
</dbReference>
<reference evidence="1 2" key="1">
    <citation type="submission" date="2015-11" db="EMBL/GenBank/DDBJ databases">
        <title>Permanent draft genome of Psychrobacter piscatorii LQ58.</title>
        <authorList>
            <person name="Zhou M."/>
            <person name="Dong B."/>
            <person name="Liu Q."/>
        </authorList>
    </citation>
    <scope>NUCLEOTIDE SEQUENCE [LARGE SCALE GENOMIC DNA]</scope>
    <source>
        <strain evidence="1 2">LQ58</strain>
    </source>
</reference>
<name>A0A0T6DRI6_9GAMM</name>
<dbReference type="EMBL" id="LNDJ01000079">
    <property type="protein sequence ID" value="KRU22125.1"/>
    <property type="molecule type" value="Genomic_DNA"/>
</dbReference>
<accession>A0A0T6DRI6</accession>
<organism evidence="1 2">
    <name type="scientific">Psychrobacter piscatorii</name>
    <dbReference type="NCBI Taxonomy" id="554343"/>
    <lineage>
        <taxon>Bacteria</taxon>
        <taxon>Pseudomonadati</taxon>
        <taxon>Pseudomonadota</taxon>
        <taxon>Gammaproteobacteria</taxon>
        <taxon>Moraxellales</taxon>
        <taxon>Moraxellaceae</taxon>
        <taxon>Psychrobacter</taxon>
    </lineage>
</organism>
<evidence type="ECO:0000313" key="2">
    <source>
        <dbReference type="Proteomes" id="UP000051202"/>
    </source>
</evidence>
<keyword evidence="2" id="KW-1185">Reference proteome</keyword>
<evidence type="ECO:0000313" key="1">
    <source>
        <dbReference type="EMBL" id="KRU22125.1"/>
    </source>
</evidence>
<evidence type="ECO:0008006" key="3">
    <source>
        <dbReference type="Google" id="ProtNLM"/>
    </source>
</evidence>
<dbReference type="RefSeq" id="WP_058025106.1">
    <property type="nucleotide sequence ID" value="NZ_LNDJ01000079.1"/>
</dbReference>
<sequence length="488" mass="57429">MDTKKIFVLGNGFDLAHYLPTAYVHFMDAMRMVEGSEENAELGFDNLFHKYISGDCSEIDKEFFQKTKKLYKTDDLQLSPDKVKELRGNLKSNGWFQHFKHHLTDVDTWIDFENEIQKLLISVCDLFDFEFNENTVGYWDINESKYSSSLDADHCLKMSARKVLFENERQINENFLRNLRLKEGYFSNTLRYFDILQNLYVIATQECDDLGRHREVKYERVSKQEYSSLQESVSSYPKRLVKDRYERVVDTKLLRKYSGQYLGLDEPKILKILLNHLNEFNDIFKLYIEQIVNRLEPKSKFARFGDLNENLEAVFTFNYSSSFERLYPDIELLSINNVQYVHGNTDSRKIVLGISDLEDERLRGYKVYGFVKTHQKLLNSTDYQFLDHEDLNINSIKGESLSETSYEVIVWGHSLADSDAEYIRAIFALNKNERSPNCRLRVMCYEGDAHEPLANLIHIVTKGVIEQWMKKGWLVFETAPDIYKENGY</sequence>
<dbReference type="AlphaFoldDB" id="A0A0T6DRI6"/>
<dbReference type="STRING" id="554343.AS194_09725"/>
<proteinExistence type="predicted"/>
<comment type="caution">
    <text evidence="1">The sequence shown here is derived from an EMBL/GenBank/DDBJ whole genome shotgun (WGS) entry which is preliminary data.</text>
</comment>
<protein>
    <recommendedName>
        <fullName evidence="3">Bacteriophage abortive infection AbiH</fullName>
    </recommendedName>
</protein>